<comment type="caution">
    <text evidence="2">The sequence shown here is derived from an EMBL/GenBank/DDBJ whole genome shotgun (WGS) entry which is preliminary data.</text>
</comment>
<dbReference type="Proteomes" id="UP000241886">
    <property type="component" value="Unassembled WGS sequence"/>
</dbReference>
<evidence type="ECO:0000259" key="1">
    <source>
        <dbReference type="Pfam" id="PF00266"/>
    </source>
</evidence>
<dbReference type="PANTHER" id="PTHR43586:SF15">
    <property type="entry name" value="BLR3095 PROTEIN"/>
    <property type="match status" value="1"/>
</dbReference>
<dbReference type="InterPro" id="IPR015424">
    <property type="entry name" value="PyrdxlP-dep_Trfase"/>
</dbReference>
<dbReference type="Gene3D" id="3.90.1150.10">
    <property type="entry name" value="Aspartate Aminotransferase, domain 1"/>
    <property type="match status" value="1"/>
</dbReference>
<dbReference type="SUPFAM" id="SSF53383">
    <property type="entry name" value="PLP-dependent transferases"/>
    <property type="match status" value="1"/>
</dbReference>
<dbReference type="Pfam" id="PF00266">
    <property type="entry name" value="Aminotran_5"/>
    <property type="match status" value="1"/>
</dbReference>
<name>A0A2R6BZ73_9ARCH</name>
<accession>A0A2R6BZ73</accession>
<proteinExistence type="predicted"/>
<protein>
    <recommendedName>
        <fullName evidence="1">Aminotransferase class V domain-containing protein</fullName>
    </recommendedName>
</protein>
<gene>
    <name evidence="2" type="ORF">B9Q13_06000</name>
</gene>
<feature type="domain" description="Aminotransferase class V" evidence="1">
    <location>
        <begin position="48"/>
        <end position="347"/>
    </location>
</feature>
<evidence type="ECO:0000313" key="3">
    <source>
        <dbReference type="Proteomes" id="UP000241886"/>
    </source>
</evidence>
<dbReference type="InterPro" id="IPR000192">
    <property type="entry name" value="Aminotrans_V_dom"/>
</dbReference>
<dbReference type="Gene3D" id="3.40.640.10">
    <property type="entry name" value="Type I PLP-dependent aspartate aminotransferase-like (Major domain)"/>
    <property type="match status" value="1"/>
</dbReference>
<sequence>MSAGFTLLTKKVYLAACSHSPIYKEMVEALDRYKEDLLEFGNPWELWVEKVQEAKRIFASLIGASPDEVCPHFSVSSAFGSLLSAFEYSKRKEIVLNDLEYPTTNYIVVAQTKRGAKPITIKSSNYKIGIEQYEKAINENTKLVCAIHVSSLNGFKQKVNEIAKIAHAKGAEVYVDAYQSAGNTFFDVKRLDVDYLCTGTLKYLLGLPGLAFLYVRNELIQSLEPVYIGWFSQKNPFKFGAESLEYAENAERFQSGTWCIPSVYASIEGLKIIKREGLENIQARIAKLTKHALEFAQKLGLQSITPIHDEERGAIVSFVVKQPHKLEEVLRNQGIITSSRDVGLRIAPHFYNTKEEIENAVEAIARLSATL</sequence>
<evidence type="ECO:0000313" key="2">
    <source>
        <dbReference type="EMBL" id="PSO03907.1"/>
    </source>
</evidence>
<organism evidence="2 3">
    <name type="scientific">Candidatus Marsarchaeota G2 archaeon ECH_B_SAG-G16</name>
    <dbReference type="NCBI Taxonomy" id="1978167"/>
    <lineage>
        <taxon>Archaea</taxon>
        <taxon>Candidatus Marsarchaeota</taxon>
        <taxon>Candidatus Marsarchaeota group 2</taxon>
    </lineage>
</organism>
<dbReference type="InterPro" id="IPR015421">
    <property type="entry name" value="PyrdxlP-dep_Trfase_major"/>
</dbReference>
<dbReference type="PANTHER" id="PTHR43586">
    <property type="entry name" value="CYSTEINE DESULFURASE"/>
    <property type="match status" value="1"/>
</dbReference>
<reference evidence="2 3" key="1">
    <citation type="submission" date="2017-04" db="EMBL/GenBank/DDBJ databases">
        <title>Novel microbial lineages endemic to geothermal iron-oxide mats fill important gaps in the evolutionary history of Archaea.</title>
        <authorList>
            <person name="Jay Z.J."/>
            <person name="Beam J.P."/>
            <person name="Dlakic M."/>
            <person name="Rusch D.B."/>
            <person name="Kozubal M.A."/>
            <person name="Inskeep W.P."/>
        </authorList>
    </citation>
    <scope>NUCLEOTIDE SEQUENCE [LARGE SCALE GENOMIC DNA]</scope>
    <source>
        <strain evidence="2">ECH_B_SAG-G16</strain>
    </source>
</reference>
<dbReference type="InterPro" id="IPR015422">
    <property type="entry name" value="PyrdxlP-dep_Trfase_small"/>
</dbReference>
<dbReference type="AlphaFoldDB" id="A0A2R6BZ73"/>
<dbReference type="EMBL" id="NEXO01000084">
    <property type="protein sequence ID" value="PSO03907.1"/>
    <property type="molecule type" value="Genomic_DNA"/>
</dbReference>